<keyword evidence="2" id="KW-0647">Proteasome</keyword>
<evidence type="ECO:0000313" key="4">
    <source>
        <dbReference type="Proteomes" id="UP000245609"/>
    </source>
</evidence>
<proteinExistence type="inferred from homology"/>
<accession>A0A2T9XY30</accession>
<comment type="function">
    <text evidence="2">Component of the 26S proteasome, a multiprotein complex involved in the ATP-dependent degradation of ubiquitinated proteins.</text>
</comment>
<comment type="similarity">
    <text evidence="1 2">Belongs to the DSS1/SEM1 family.</text>
</comment>
<dbReference type="Proteomes" id="UP000245609">
    <property type="component" value="Unassembled WGS sequence"/>
</dbReference>
<evidence type="ECO:0000313" key="3">
    <source>
        <dbReference type="EMBL" id="PVU85002.1"/>
    </source>
</evidence>
<keyword evidence="2" id="KW-0539">Nucleus</keyword>
<dbReference type="PANTHER" id="PTHR16771">
    <property type="entry name" value="26 PROTEASOME COMPLEX SUBUNIT DSS1"/>
    <property type="match status" value="1"/>
</dbReference>
<dbReference type="EMBL" id="MBFS01003756">
    <property type="protein sequence ID" value="PVU85002.1"/>
    <property type="molecule type" value="Genomic_DNA"/>
</dbReference>
<evidence type="ECO:0000256" key="1">
    <source>
        <dbReference type="ARBA" id="ARBA00034491"/>
    </source>
</evidence>
<name>A0A2T9XY30_9FUNG</name>
<dbReference type="GO" id="GO:0000724">
    <property type="term" value="P:double-strand break repair via homologous recombination"/>
    <property type="evidence" value="ECO:0007669"/>
    <property type="project" value="TreeGrafter"/>
</dbReference>
<keyword evidence="4" id="KW-1185">Reference proteome</keyword>
<dbReference type="GO" id="GO:0008541">
    <property type="term" value="C:proteasome regulatory particle, lid subcomplex"/>
    <property type="evidence" value="ECO:0007669"/>
    <property type="project" value="UniProtKB-UniRule"/>
</dbReference>
<reference evidence="3 4" key="1">
    <citation type="journal article" date="2018" name="MBio">
        <title>Comparative Genomics Reveals the Core Gene Toolbox for the Fungus-Insect Symbiosis.</title>
        <authorList>
            <person name="Wang Y."/>
            <person name="Stata M."/>
            <person name="Wang W."/>
            <person name="Stajich J.E."/>
            <person name="White M.M."/>
            <person name="Moncalvo J.M."/>
        </authorList>
    </citation>
    <scope>NUCLEOTIDE SEQUENCE [LARGE SCALE GENOMIC DNA]</scope>
    <source>
        <strain evidence="3 4">SC-DP-2</strain>
    </source>
</reference>
<comment type="subcellular location">
    <subcellularLocation>
        <location evidence="2">Nucleus</location>
    </subcellularLocation>
</comment>
<dbReference type="PANTHER" id="PTHR16771:SF0">
    <property type="entry name" value="26S PROTEASOME COMPLEX SUBUNIT SEM1"/>
    <property type="match status" value="1"/>
</dbReference>
<evidence type="ECO:0000256" key="2">
    <source>
        <dbReference type="RuleBase" id="RU369057"/>
    </source>
</evidence>
<organism evidence="3 4">
    <name type="scientific">Smittium megazygosporum</name>
    <dbReference type="NCBI Taxonomy" id="133381"/>
    <lineage>
        <taxon>Eukaryota</taxon>
        <taxon>Fungi</taxon>
        <taxon>Fungi incertae sedis</taxon>
        <taxon>Zoopagomycota</taxon>
        <taxon>Kickxellomycotina</taxon>
        <taxon>Harpellomycetes</taxon>
        <taxon>Harpellales</taxon>
        <taxon>Legeriomycetaceae</taxon>
        <taxon>Smittium</taxon>
    </lineage>
</organism>
<dbReference type="GO" id="GO:0005634">
    <property type="term" value="C:nucleus"/>
    <property type="evidence" value="ECO:0007669"/>
    <property type="project" value="UniProtKB-SubCell"/>
</dbReference>
<dbReference type="Pfam" id="PF05160">
    <property type="entry name" value="DSS1_SEM1"/>
    <property type="match status" value="1"/>
</dbReference>
<dbReference type="SMART" id="SM01385">
    <property type="entry name" value="DSS1_SEM1"/>
    <property type="match status" value="1"/>
</dbReference>
<gene>
    <name evidence="3" type="ORF">BB560_007188</name>
</gene>
<dbReference type="GO" id="GO:0006406">
    <property type="term" value="P:mRNA export from nucleus"/>
    <property type="evidence" value="ECO:0007669"/>
    <property type="project" value="UniProtKB-UniRule"/>
</dbReference>
<dbReference type="GO" id="GO:0043248">
    <property type="term" value="P:proteasome assembly"/>
    <property type="evidence" value="ECO:0007669"/>
    <property type="project" value="UniProtKB-UniRule"/>
</dbReference>
<dbReference type="AlphaFoldDB" id="A0A2T9XY30"/>
<dbReference type="InterPro" id="IPR007834">
    <property type="entry name" value="DSS1_SEM1"/>
</dbReference>
<dbReference type="STRING" id="133381.A0A2T9XY30"/>
<sequence>MEVDTNNPTIDSLLDSLEDDFEFEEFDAEEWNDEKDKEDLNLWDEDWDDDDLEDDFSVQLRQELEKLSQSQQQSN</sequence>
<comment type="caution">
    <text evidence="3">The sequence shown here is derived from an EMBL/GenBank/DDBJ whole genome shotgun (WGS) entry which is preliminary data.</text>
</comment>
<protein>
    <recommendedName>
        <fullName evidence="2">26S proteasome complex subunit SEM1</fullName>
    </recommendedName>
</protein>